<feature type="signal peptide" evidence="1">
    <location>
        <begin position="1"/>
        <end position="23"/>
    </location>
</feature>
<gene>
    <name evidence="2" type="ORF">K2173_004804</name>
</gene>
<proteinExistence type="predicted"/>
<organism evidence="2 3">
    <name type="scientific">Erythroxylum novogranatense</name>
    <dbReference type="NCBI Taxonomy" id="1862640"/>
    <lineage>
        <taxon>Eukaryota</taxon>
        <taxon>Viridiplantae</taxon>
        <taxon>Streptophyta</taxon>
        <taxon>Embryophyta</taxon>
        <taxon>Tracheophyta</taxon>
        <taxon>Spermatophyta</taxon>
        <taxon>Magnoliopsida</taxon>
        <taxon>eudicotyledons</taxon>
        <taxon>Gunneridae</taxon>
        <taxon>Pentapetalae</taxon>
        <taxon>rosids</taxon>
        <taxon>fabids</taxon>
        <taxon>Malpighiales</taxon>
        <taxon>Erythroxylaceae</taxon>
        <taxon>Erythroxylum</taxon>
    </lineage>
</organism>
<sequence length="315" mass="35404">MGNPNVSLRLGILVSLSLTTCYCYSSQRPPLTPPKATPSDLLSLLGSTSQSSKVNPLISHQLQSCFRFLVPFTPTNHFQRARRGLCVSDENELIWRPPQPVLDLARLAFDSGGDPDAIHRALDPTILPVPDAEGSKENRCQLTRTPYGRRFISQELNSYLEFLFKLIVARGPAVGLNVSLNRYDLFHGHLFIARDTARLGILFHAKEYPAYDKDVFPYNMGYCQIGSTVTYNDSMNLRNILWLAPLPNNSTNDWEAPGVLVVLDAHPEGIIYRDIIPDYVNFVRTIYEDDLGNVAVDVNYLNIGNRVPSYQIFIC</sequence>
<feature type="chain" id="PRO_5043832581" evidence="1">
    <location>
        <begin position="24"/>
        <end position="315"/>
    </location>
</feature>
<accession>A0AAV8SJS4</accession>
<dbReference type="PANTHER" id="PTHR35759:SF1">
    <property type="entry name" value="OS07G0673000 PROTEIN"/>
    <property type="match status" value="1"/>
</dbReference>
<comment type="caution">
    <text evidence="2">The sequence shown here is derived from an EMBL/GenBank/DDBJ whole genome shotgun (WGS) entry which is preliminary data.</text>
</comment>
<dbReference type="PANTHER" id="PTHR35759">
    <property type="entry name" value="BNAA09G03860D PROTEIN"/>
    <property type="match status" value="1"/>
</dbReference>
<protein>
    <submittedName>
        <fullName evidence="2">Uncharacterized protein</fullName>
    </submittedName>
</protein>
<evidence type="ECO:0000313" key="3">
    <source>
        <dbReference type="Proteomes" id="UP001159364"/>
    </source>
</evidence>
<dbReference type="AlphaFoldDB" id="A0AAV8SJS4"/>
<keyword evidence="1" id="KW-0732">Signal</keyword>
<keyword evidence="3" id="KW-1185">Reference proteome</keyword>
<evidence type="ECO:0000256" key="1">
    <source>
        <dbReference type="SAM" id="SignalP"/>
    </source>
</evidence>
<dbReference type="Proteomes" id="UP001159364">
    <property type="component" value="Linkage Group LG10"/>
</dbReference>
<reference evidence="2 3" key="1">
    <citation type="submission" date="2021-09" db="EMBL/GenBank/DDBJ databases">
        <title>Genomic insights and catalytic innovation underlie evolution of tropane alkaloids biosynthesis.</title>
        <authorList>
            <person name="Wang Y.-J."/>
            <person name="Tian T."/>
            <person name="Huang J.-P."/>
            <person name="Huang S.-X."/>
        </authorList>
    </citation>
    <scope>NUCLEOTIDE SEQUENCE [LARGE SCALE GENOMIC DNA]</scope>
    <source>
        <strain evidence="2">KIB-2018</strain>
        <tissue evidence="2">Leaf</tissue>
    </source>
</reference>
<dbReference type="EMBL" id="JAIWQS010000010">
    <property type="protein sequence ID" value="KAJ8752516.1"/>
    <property type="molecule type" value="Genomic_DNA"/>
</dbReference>
<name>A0AAV8SJS4_9ROSI</name>
<evidence type="ECO:0000313" key="2">
    <source>
        <dbReference type="EMBL" id="KAJ8752516.1"/>
    </source>
</evidence>